<keyword evidence="2" id="KW-0540">Nuclease</keyword>
<dbReference type="InterPro" id="IPR011335">
    <property type="entry name" value="Restrct_endonuc-II-like"/>
</dbReference>
<accession>V5UV55</accession>
<dbReference type="PANTHER" id="PTHR31340">
    <property type="entry name" value="MITOCHONDRIAL GENOME MAINTENANCE EXONUCLEASE 1"/>
    <property type="match status" value="1"/>
</dbReference>
<dbReference type="Gene3D" id="3.90.320.10">
    <property type="match status" value="1"/>
</dbReference>
<evidence type="ECO:0000313" key="3">
    <source>
        <dbReference type="Proteomes" id="UP000018807"/>
    </source>
</evidence>
<keyword evidence="2" id="KW-0378">Hydrolase</keyword>
<dbReference type="GeneID" id="18504574"/>
<dbReference type="PANTHER" id="PTHR31340:SF3">
    <property type="entry name" value="MITOCHONDRIAL GENOME MAINTENANCE EXONUCLEASE 1"/>
    <property type="match status" value="1"/>
</dbReference>
<dbReference type="Proteomes" id="UP000018807">
    <property type="component" value="Segment"/>
</dbReference>
<gene>
    <name evidence="2" type="ORF">S-MbCM100_209</name>
</gene>
<dbReference type="EMBL" id="KF156340">
    <property type="protein sequence ID" value="AHB81059.1"/>
    <property type="molecule type" value="Genomic_DNA"/>
</dbReference>
<sequence length="226" mass="26172">MLFNFIDTNIQQIDVEPVNRDGTRFYPIPGADKYYPSVTSVTSFKNAQFFKKWRAKIGENEANRITARATQRGTAFHALTEDYFKGELNIDKYLENNPLSVRMFQSAKCTLNRIDNIYCLEEFLYSHYLGLAGRVDCIAEFDGELAVIDFKTSTKVKKESYIENYFVQETAYAAMFLERTGIEVKKIVTLIATEEGSIQVFEKYNLDDYLQLLKSYIEEFVRGKHA</sequence>
<dbReference type="RefSeq" id="YP_009008066.1">
    <property type="nucleotide sequence ID" value="NC_023584.1"/>
</dbReference>
<dbReference type="InterPro" id="IPR038726">
    <property type="entry name" value="PDDEXK_AddAB-type"/>
</dbReference>
<protein>
    <submittedName>
        <fullName evidence="2">Exonuclease</fullName>
    </submittedName>
</protein>
<organism evidence="2 3">
    <name type="scientific">Synechococcus phage S-MbCM100</name>
    <dbReference type="NCBI Taxonomy" id="1340812"/>
    <lineage>
        <taxon>Viruses</taxon>
        <taxon>Duplodnaviria</taxon>
        <taxon>Heunggongvirae</taxon>
        <taxon>Uroviricota</taxon>
        <taxon>Caudoviricetes</taxon>
        <taxon>Pantevenvirales</taxon>
        <taxon>Kyanoviridae</taxon>
        <taxon>Acionnavirus</taxon>
        <taxon>Acionnavirus monteraybay</taxon>
    </lineage>
</organism>
<dbReference type="GO" id="GO:0004527">
    <property type="term" value="F:exonuclease activity"/>
    <property type="evidence" value="ECO:0007669"/>
    <property type="project" value="UniProtKB-KW"/>
</dbReference>
<keyword evidence="3" id="KW-1185">Reference proteome</keyword>
<dbReference type="OrthoDB" id="7665at10239"/>
<dbReference type="Pfam" id="PF12705">
    <property type="entry name" value="PDDEXK_1"/>
    <property type="match status" value="1"/>
</dbReference>
<name>V5UV55_9CAUD</name>
<feature type="domain" description="PD-(D/E)XK endonuclease-like" evidence="1">
    <location>
        <begin position="129"/>
        <end position="181"/>
    </location>
</feature>
<evidence type="ECO:0000259" key="1">
    <source>
        <dbReference type="Pfam" id="PF12705"/>
    </source>
</evidence>
<reference evidence="2 3" key="1">
    <citation type="journal article" date="2014" name="Nature">
        <title>Viral tagging reveals discrete populations in Synechococcus viral genome sequence space.</title>
        <authorList>
            <person name="Deng L."/>
            <person name="Ignacio Espinoza J.C."/>
            <person name="Gregory A.C."/>
            <person name="Poulos B.T."/>
            <person name="Weitz J.S."/>
            <person name="Hugenholtz P."/>
            <person name="Sullivan M.B."/>
        </authorList>
    </citation>
    <scope>NUCLEOTIDE SEQUENCE [LARGE SCALE GENOMIC DNA]</scope>
</reference>
<dbReference type="KEGG" id="vg:18504574"/>
<evidence type="ECO:0000313" key="2">
    <source>
        <dbReference type="EMBL" id="AHB81059.1"/>
    </source>
</evidence>
<dbReference type="SUPFAM" id="SSF52980">
    <property type="entry name" value="Restriction endonuclease-like"/>
    <property type="match status" value="1"/>
</dbReference>
<proteinExistence type="predicted"/>
<dbReference type="InterPro" id="IPR011604">
    <property type="entry name" value="PDDEXK-like_dom_sf"/>
</dbReference>
<keyword evidence="2" id="KW-0269">Exonuclease</keyword>